<sequence length="63" mass="7032">MRNGSDQRARGPSGVADQSNPSTSRVISPVTGSSDRTRVTFPHGPRRRDLFPHWATTVIMNRR</sequence>
<gene>
    <name evidence="2" type="ORF">Aglo03_01450</name>
</gene>
<feature type="compositionally biased region" description="Polar residues" evidence="1">
    <location>
        <begin position="16"/>
        <end position="34"/>
    </location>
</feature>
<keyword evidence="3" id="KW-1185">Reference proteome</keyword>
<dbReference type="AlphaFoldDB" id="A0A9W6V6U8"/>
<evidence type="ECO:0000313" key="3">
    <source>
        <dbReference type="Proteomes" id="UP001165042"/>
    </source>
</evidence>
<feature type="region of interest" description="Disordered" evidence="1">
    <location>
        <begin position="1"/>
        <end position="47"/>
    </location>
</feature>
<protein>
    <submittedName>
        <fullName evidence="2">Uncharacterized protein</fullName>
    </submittedName>
</protein>
<organism evidence="2 3">
    <name type="scientific">Actinokineospora globicatena</name>
    <dbReference type="NCBI Taxonomy" id="103729"/>
    <lineage>
        <taxon>Bacteria</taxon>
        <taxon>Bacillati</taxon>
        <taxon>Actinomycetota</taxon>
        <taxon>Actinomycetes</taxon>
        <taxon>Pseudonocardiales</taxon>
        <taxon>Pseudonocardiaceae</taxon>
        <taxon>Actinokineospora</taxon>
    </lineage>
</organism>
<comment type="caution">
    <text evidence="2">The sequence shown here is derived from an EMBL/GenBank/DDBJ whole genome shotgun (WGS) entry which is preliminary data.</text>
</comment>
<proteinExistence type="predicted"/>
<evidence type="ECO:0000256" key="1">
    <source>
        <dbReference type="SAM" id="MobiDB-lite"/>
    </source>
</evidence>
<dbReference type="EMBL" id="BSSD01000001">
    <property type="protein sequence ID" value="GLW89329.1"/>
    <property type="molecule type" value="Genomic_DNA"/>
</dbReference>
<reference evidence="2" key="1">
    <citation type="submission" date="2023-02" db="EMBL/GenBank/DDBJ databases">
        <title>Actinokineospora globicatena NBRC 15670.</title>
        <authorList>
            <person name="Ichikawa N."/>
            <person name="Sato H."/>
            <person name="Tonouchi N."/>
        </authorList>
    </citation>
    <scope>NUCLEOTIDE SEQUENCE</scope>
    <source>
        <strain evidence="2">NBRC 15670</strain>
    </source>
</reference>
<dbReference type="Proteomes" id="UP001165042">
    <property type="component" value="Unassembled WGS sequence"/>
</dbReference>
<name>A0A9W6V6U8_9PSEU</name>
<evidence type="ECO:0000313" key="2">
    <source>
        <dbReference type="EMBL" id="GLW89329.1"/>
    </source>
</evidence>
<accession>A0A9W6V6U8</accession>